<dbReference type="AlphaFoldDB" id="A0A1I7WC37"/>
<evidence type="ECO:0000313" key="1">
    <source>
        <dbReference type="Proteomes" id="UP000095283"/>
    </source>
</evidence>
<proteinExistence type="predicted"/>
<evidence type="ECO:0000313" key="2">
    <source>
        <dbReference type="WBParaSite" id="Hba_02274"/>
    </source>
</evidence>
<protein>
    <submittedName>
        <fullName evidence="2">Flagellar FliJ protein</fullName>
    </submittedName>
</protein>
<keyword evidence="1" id="KW-1185">Reference proteome</keyword>
<dbReference type="WBParaSite" id="Hba_02274">
    <property type="protein sequence ID" value="Hba_02274"/>
    <property type="gene ID" value="Hba_02274"/>
</dbReference>
<dbReference type="Proteomes" id="UP000095283">
    <property type="component" value="Unplaced"/>
</dbReference>
<name>A0A1I7WC37_HETBA</name>
<sequence>METRFNSLKNDLNRMAVIEKSVFSVLQPNLLIKLDNPSDYEIETAEDFRSKIVHVRTMMNELVIRTSLNEQAAHREMEEQEREFAIQVSDAIRARNLLRTALLESQNKTEQEMIKRKLAYEALYSTEKRAVHYEAVTWLILSKKSS</sequence>
<accession>A0A1I7WC37</accession>
<organism evidence="1 2">
    <name type="scientific">Heterorhabditis bacteriophora</name>
    <name type="common">Entomopathogenic nematode worm</name>
    <dbReference type="NCBI Taxonomy" id="37862"/>
    <lineage>
        <taxon>Eukaryota</taxon>
        <taxon>Metazoa</taxon>
        <taxon>Ecdysozoa</taxon>
        <taxon>Nematoda</taxon>
        <taxon>Chromadorea</taxon>
        <taxon>Rhabditida</taxon>
        <taxon>Rhabditina</taxon>
        <taxon>Rhabditomorpha</taxon>
        <taxon>Strongyloidea</taxon>
        <taxon>Heterorhabditidae</taxon>
        <taxon>Heterorhabditis</taxon>
    </lineage>
</organism>
<reference evidence="2" key="1">
    <citation type="submission" date="2016-11" db="UniProtKB">
        <authorList>
            <consortium name="WormBaseParasite"/>
        </authorList>
    </citation>
    <scope>IDENTIFICATION</scope>
</reference>